<dbReference type="PANTHER" id="PTHR43434">
    <property type="entry name" value="PHOSPHOGLYCOLATE PHOSPHATASE"/>
    <property type="match status" value="1"/>
</dbReference>
<dbReference type="GO" id="GO:0008967">
    <property type="term" value="F:phosphoglycolate phosphatase activity"/>
    <property type="evidence" value="ECO:0007669"/>
    <property type="project" value="UniProtKB-EC"/>
</dbReference>
<keyword evidence="6" id="KW-1185">Reference proteome</keyword>
<dbReference type="InterPro" id="IPR023198">
    <property type="entry name" value="PGP-like_dom2"/>
</dbReference>
<dbReference type="InterPro" id="IPR036412">
    <property type="entry name" value="HAD-like_sf"/>
</dbReference>
<dbReference type="EMBL" id="CP021255">
    <property type="protein sequence ID" value="AVD70706.1"/>
    <property type="molecule type" value="Genomic_DNA"/>
</dbReference>
<evidence type="ECO:0000256" key="2">
    <source>
        <dbReference type="ARBA" id="ARBA00004818"/>
    </source>
</evidence>
<evidence type="ECO:0000256" key="3">
    <source>
        <dbReference type="ARBA" id="ARBA00006171"/>
    </source>
</evidence>
<dbReference type="KEGG" id="deo:CAY53_03745"/>
<comment type="pathway">
    <text evidence="2">Organic acid metabolism; glycolate biosynthesis; glycolate from 2-phosphoglycolate: step 1/1.</text>
</comment>
<comment type="catalytic activity">
    <reaction evidence="1">
        <text>2-phosphoglycolate + H2O = glycolate + phosphate</text>
        <dbReference type="Rhea" id="RHEA:14369"/>
        <dbReference type="ChEBI" id="CHEBI:15377"/>
        <dbReference type="ChEBI" id="CHEBI:29805"/>
        <dbReference type="ChEBI" id="CHEBI:43474"/>
        <dbReference type="ChEBI" id="CHEBI:58033"/>
        <dbReference type="EC" id="3.1.3.18"/>
    </reaction>
</comment>
<dbReference type="InterPro" id="IPR050155">
    <property type="entry name" value="HAD-like_hydrolase_sf"/>
</dbReference>
<dbReference type="GO" id="GO:0005829">
    <property type="term" value="C:cytosol"/>
    <property type="evidence" value="ECO:0007669"/>
    <property type="project" value="TreeGrafter"/>
</dbReference>
<evidence type="ECO:0000313" key="5">
    <source>
        <dbReference type="EMBL" id="AVD70706.1"/>
    </source>
</evidence>
<evidence type="ECO:0000256" key="1">
    <source>
        <dbReference type="ARBA" id="ARBA00000830"/>
    </source>
</evidence>
<name>A0A2L1GM38_9BACT</name>
<dbReference type="EC" id="3.1.3.18" evidence="4"/>
<dbReference type="InterPro" id="IPR041492">
    <property type="entry name" value="HAD_2"/>
</dbReference>
<dbReference type="OrthoDB" id="9793014at2"/>
<proteinExistence type="inferred from homology"/>
<dbReference type="SFLD" id="SFLDS00003">
    <property type="entry name" value="Haloacid_Dehalogenase"/>
    <property type="match status" value="1"/>
</dbReference>
<accession>A0A2L1GM38</accession>
<organism evidence="5 6">
    <name type="scientific">Desulfobulbus oralis</name>
    <dbReference type="NCBI Taxonomy" id="1986146"/>
    <lineage>
        <taxon>Bacteria</taxon>
        <taxon>Pseudomonadati</taxon>
        <taxon>Thermodesulfobacteriota</taxon>
        <taxon>Desulfobulbia</taxon>
        <taxon>Desulfobulbales</taxon>
        <taxon>Desulfobulbaceae</taxon>
        <taxon>Desulfobulbus</taxon>
    </lineage>
</organism>
<dbReference type="InterPro" id="IPR023214">
    <property type="entry name" value="HAD_sf"/>
</dbReference>
<dbReference type="Pfam" id="PF13419">
    <property type="entry name" value="HAD_2"/>
    <property type="match status" value="1"/>
</dbReference>
<evidence type="ECO:0000256" key="4">
    <source>
        <dbReference type="ARBA" id="ARBA00013078"/>
    </source>
</evidence>
<dbReference type="GO" id="GO:0006281">
    <property type="term" value="P:DNA repair"/>
    <property type="evidence" value="ECO:0007669"/>
    <property type="project" value="TreeGrafter"/>
</dbReference>
<sequence length="259" mass="28626">MPPRLSTVKLARPMRQSLGQRRQGQPQLMHGYGLCCWSSIMRTPKLVIFDCDGVMVDSREADRCFYNDILSAFGCPPMTREQTDYVFMHDARTGLRFLFRDHPEVSAAEVEMVAAESDFTPYLRRMTLVPGLVDFLHALRRHGFTAISTNRAGSMQELLAAFELSHLFDFVMTAAVAPMPKPAPDGMALILGHFGLQPEEALYLGDTLVDAQYAAASGVPFVAFGNPVLEARYHAATFAEVRALPPVQALLAGAPRPRP</sequence>
<gene>
    <name evidence="5" type="ORF">CAY53_03745</name>
</gene>
<dbReference type="AlphaFoldDB" id="A0A2L1GM38"/>
<dbReference type="Proteomes" id="UP000239867">
    <property type="component" value="Chromosome"/>
</dbReference>
<dbReference type="SUPFAM" id="SSF56784">
    <property type="entry name" value="HAD-like"/>
    <property type="match status" value="1"/>
</dbReference>
<evidence type="ECO:0000313" key="6">
    <source>
        <dbReference type="Proteomes" id="UP000239867"/>
    </source>
</evidence>
<protein>
    <recommendedName>
        <fullName evidence="4">phosphoglycolate phosphatase</fullName>
        <ecNumber evidence="4">3.1.3.18</ecNumber>
    </recommendedName>
</protein>
<dbReference type="Gene3D" id="1.10.150.240">
    <property type="entry name" value="Putative phosphatase, domain 2"/>
    <property type="match status" value="1"/>
</dbReference>
<dbReference type="Gene3D" id="3.40.50.1000">
    <property type="entry name" value="HAD superfamily/HAD-like"/>
    <property type="match status" value="1"/>
</dbReference>
<dbReference type="SFLD" id="SFLDG01129">
    <property type="entry name" value="C1.5:_HAD__Beta-PGM__Phosphata"/>
    <property type="match status" value="1"/>
</dbReference>
<reference evidence="5 6" key="1">
    <citation type="journal article" date="2018" name="MBio">
        <title>Insights into the evolution of host association through the isolation and characterization of a novel human periodontal pathobiont, Desulfobulbus oralis.</title>
        <authorList>
            <person name="Cross K.L."/>
            <person name="Chirania P."/>
            <person name="Xiong W."/>
            <person name="Beall C.J."/>
            <person name="Elkins J.G."/>
            <person name="Giannone R.J."/>
            <person name="Griffen A.L."/>
            <person name="Guss A.M."/>
            <person name="Hettich R.L."/>
            <person name="Joshi S.S."/>
            <person name="Mokrzan E.M."/>
            <person name="Martin R.K."/>
            <person name="Zhulin I.B."/>
            <person name="Leys E.J."/>
            <person name="Podar M."/>
        </authorList>
    </citation>
    <scope>NUCLEOTIDE SEQUENCE [LARGE SCALE GENOMIC DNA]</scope>
    <source>
        <strain evidence="5 6">ORNL</strain>
    </source>
</reference>
<dbReference type="PANTHER" id="PTHR43434:SF1">
    <property type="entry name" value="PHOSPHOGLYCOLATE PHOSPHATASE"/>
    <property type="match status" value="1"/>
</dbReference>
<comment type="similarity">
    <text evidence="3">Belongs to the HAD-like hydrolase superfamily. CbbY/CbbZ/Gph/YieH family.</text>
</comment>